<evidence type="ECO:0000259" key="6">
    <source>
        <dbReference type="Pfam" id="PF13847"/>
    </source>
</evidence>
<dbReference type="GO" id="GO:0032259">
    <property type="term" value="P:methylation"/>
    <property type="evidence" value="ECO:0007669"/>
    <property type="project" value="UniProtKB-KW"/>
</dbReference>
<dbReference type="InterPro" id="IPR025714">
    <property type="entry name" value="Methyltranfer_dom"/>
</dbReference>
<dbReference type="PANTHER" id="PTHR43182:SF1">
    <property type="entry name" value="COBALT-PRECORRIN-7 C(5)-METHYLTRANSFERASE"/>
    <property type="match status" value="1"/>
</dbReference>
<keyword evidence="2 5" id="KW-0489">Methyltransferase</keyword>
<evidence type="ECO:0000256" key="4">
    <source>
        <dbReference type="ARBA" id="ARBA00022691"/>
    </source>
</evidence>
<dbReference type="InterPro" id="IPR023475">
    <property type="entry name" value="CbiT"/>
</dbReference>
<dbReference type="InterPro" id="IPR050714">
    <property type="entry name" value="Cobalamin_biosynth_MTase"/>
</dbReference>
<feature type="binding site" evidence="5">
    <location>
        <position position="99"/>
    </location>
    <ligand>
        <name>S-adenosyl-L-methionine</name>
        <dbReference type="ChEBI" id="CHEBI:59789"/>
    </ligand>
</feature>
<dbReference type="UniPathway" id="UPA00148">
    <property type="reaction ID" value="UER00229"/>
</dbReference>
<evidence type="ECO:0000256" key="5">
    <source>
        <dbReference type="HAMAP-Rule" id="MF_00786"/>
    </source>
</evidence>
<dbReference type="PANTHER" id="PTHR43182">
    <property type="entry name" value="COBALT-PRECORRIN-6B C(15)-METHYLTRANSFERASE (DECARBOXYLATING)"/>
    <property type="match status" value="1"/>
</dbReference>
<evidence type="ECO:0000256" key="3">
    <source>
        <dbReference type="ARBA" id="ARBA00022679"/>
    </source>
</evidence>
<dbReference type="GO" id="GO:0008276">
    <property type="term" value="F:protein methyltransferase activity"/>
    <property type="evidence" value="ECO:0007669"/>
    <property type="project" value="InterPro"/>
</dbReference>
<keyword evidence="3 5" id="KW-0808">Transferase</keyword>
<dbReference type="EC" id="2.1.1.196" evidence="5"/>
<sequence>MWSYKTPGIPDDAFERSEGVPITKEEVRALQISKSRLRPGDTVHDIGCGSGSFTVEAALQVGASGSIHAIDSDPRAIELTRRNLARFGVENATVILGDAREKVSGLPEADAVFIGGTCGHAAEIMGLCGQKLKDGGRIVVGTILVETLAAVLGAVEVGGFSDVDVAQVAIAKGRKTPTGTMMLARNTITVVSASKGRA</sequence>
<feature type="binding site" evidence="5">
    <location>
        <position position="23"/>
    </location>
    <ligand>
        <name>S-adenosyl-L-methionine</name>
        <dbReference type="ChEBI" id="CHEBI:59789"/>
    </ligand>
</feature>
<dbReference type="AlphaFoldDB" id="A0RYW0"/>
<evidence type="ECO:0000256" key="1">
    <source>
        <dbReference type="ARBA" id="ARBA00022573"/>
    </source>
</evidence>
<feature type="domain" description="Methyltransferase" evidence="6">
    <location>
        <begin position="39"/>
        <end position="144"/>
    </location>
</feature>
<dbReference type="Gene3D" id="3.40.50.150">
    <property type="entry name" value="Vaccinia Virus protein VP39"/>
    <property type="match status" value="1"/>
</dbReference>
<feature type="binding site" evidence="5">
    <location>
        <begin position="47"/>
        <end position="51"/>
    </location>
    <ligand>
        <name>S-adenosyl-L-methionine</name>
        <dbReference type="ChEBI" id="CHEBI:59789"/>
    </ligand>
</feature>
<protein>
    <recommendedName>
        <fullName evidence="5">Probable cobalt-precorrin-6B C(15)-methyltransferase (decarboxylating)</fullName>
        <ecNumber evidence="5">2.1.1.196</ecNumber>
    </recommendedName>
</protein>
<evidence type="ECO:0000313" key="7">
    <source>
        <dbReference type="EMBL" id="ABK78527.1"/>
    </source>
</evidence>
<comment type="catalytic activity">
    <reaction evidence="5">
        <text>Co-precorrin-6B + S-adenosyl-L-methionine = Co-precorrin-7 + S-adenosyl-L-homocysteine + CO2</text>
        <dbReference type="Rhea" id="RHEA:36067"/>
        <dbReference type="ChEBI" id="CHEBI:16526"/>
        <dbReference type="ChEBI" id="CHEBI:57856"/>
        <dbReference type="ChEBI" id="CHEBI:59789"/>
        <dbReference type="ChEBI" id="CHEBI:70791"/>
        <dbReference type="ChEBI" id="CHEBI:72780"/>
        <dbReference type="EC" id="2.1.1.196"/>
    </reaction>
</comment>
<feature type="binding site" evidence="5">
    <location>
        <position position="71"/>
    </location>
    <ligand>
        <name>S-adenosyl-L-methionine</name>
        <dbReference type="ChEBI" id="CHEBI:59789"/>
    </ligand>
</feature>
<accession>A0RYW0</accession>
<comment type="function">
    <text evidence="5">Catalyzes the methylation of C-15 in cobalt-precorrin-6B followed by the decarboxylation of C-12 to form cobalt-precorrin-7.</text>
</comment>
<dbReference type="InterPro" id="IPR029063">
    <property type="entry name" value="SAM-dependent_MTases_sf"/>
</dbReference>
<dbReference type="EnsemblBacteria" id="ABK78527">
    <property type="protein sequence ID" value="ABK78527"/>
    <property type="gene ID" value="CENSYa_1918"/>
</dbReference>
<dbReference type="Pfam" id="PF13847">
    <property type="entry name" value="Methyltransf_31"/>
    <property type="match status" value="1"/>
</dbReference>
<dbReference type="GO" id="GO:0043776">
    <property type="term" value="F:cobalt-precorrin-6B C5-methyltransferase activity"/>
    <property type="evidence" value="ECO:0007669"/>
    <property type="project" value="RHEA"/>
</dbReference>
<keyword evidence="1 5" id="KW-0169">Cobalamin biosynthesis</keyword>
<comment type="similarity">
    <text evidence="5">Belongs to the methyltransferase superfamily. Archaeal-type CbiT family.</text>
</comment>
<dbReference type="NCBIfam" id="TIGR02469">
    <property type="entry name" value="CbiT"/>
    <property type="match status" value="1"/>
</dbReference>
<dbReference type="SUPFAM" id="SSF53335">
    <property type="entry name" value="S-adenosyl-L-methionine-dependent methyltransferases"/>
    <property type="match status" value="1"/>
</dbReference>
<dbReference type="HAMAP" id="MF_00786">
    <property type="entry name" value="CbiT"/>
    <property type="match status" value="1"/>
</dbReference>
<name>A0RYW0_CENSY</name>
<reference evidence="7 8" key="1">
    <citation type="journal article" date="2006" name="Proc. Natl. Acad. Sci. U.S.A.">
        <title>Genomic analysis of the uncultivated marine crenarchaeote Cenarchaeum symbiosum.</title>
        <authorList>
            <person name="Hallam S.J."/>
            <person name="Konstantinidis K.T."/>
            <person name="Putnam N."/>
            <person name="Schleper C."/>
            <person name="Watanabe Y."/>
            <person name="Sugahara J."/>
            <person name="Preston C."/>
            <person name="de la Torre J."/>
            <person name="Richardson P.M."/>
            <person name="DeLong E.F."/>
        </authorList>
    </citation>
    <scope>NUCLEOTIDE SEQUENCE [LARGE SCALE GENOMIC DNA]</scope>
    <source>
        <strain evidence="8">A</strain>
    </source>
</reference>
<dbReference type="STRING" id="414004.CENSYa_1918"/>
<comment type="pathway">
    <text evidence="5">Cofactor biosynthesis; adenosylcobalamin biosynthesis; cob(II)yrinate a,c-diamide from sirohydrochlorin (anaerobic route): step 8/10.</text>
</comment>
<evidence type="ECO:0000256" key="2">
    <source>
        <dbReference type="ARBA" id="ARBA00022603"/>
    </source>
</evidence>
<dbReference type="EMBL" id="DP000238">
    <property type="protein sequence ID" value="ABK78527.1"/>
    <property type="molecule type" value="Genomic_DNA"/>
</dbReference>
<evidence type="ECO:0000313" key="8">
    <source>
        <dbReference type="Proteomes" id="UP000000758"/>
    </source>
</evidence>
<keyword evidence="4 5" id="KW-0949">S-adenosyl-L-methionine</keyword>
<dbReference type="KEGG" id="csy:CENSYa_1918"/>
<keyword evidence="8" id="KW-1185">Reference proteome</keyword>
<gene>
    <name evidence="5" type="primary">cbiT</name>
    <name evidence="7" type="ordered locus">CENSYa_1918</name>
</gene>
<dbReference type="InterPro" id="IPR014008">
    <property type="entry name" value="Cbl_synth_MTase_CbiT"/>
</dbReference>
<organism evidence="7 8">
    <name type="scientific">Cenarchaeum symbiosum (strain A)</name>
    <dbReference type="NCBI Taxonomy" id="414004"/>
    <lineage>
        <taxon>Archaea</taxon>
        <taxon>Nitrososphaerota</taxon>
        <taxon>Candidatus Cenarchaeales</taxon>
        <taxon>Candidatus Cenarchaeaceae</taxon>
        <taxon>Candidatus Cenarchaeum</taxon>
    </lineage>
</organism>
<dbReference type="Proteomes" id="UP000000758">
    <property type="component" value="Chromosome"/>
</dbReference>
<dbReference type="CDD" id="cd02440">
    <property type="entry name" value="AdoMet_MTases"/>
    <property type="match status" value="1"/>
</dbReference>
<proteinExistence type="inferred from homology"/>
<dbReference type="GO" id="GO:0019251">
    <property type="term" value="P:anaerobic cobalamin biosynthetic process"/>
    <property type="evidence" value="ECO:0007669"/>
    <property type="project" value="UniProtKB-UniRule"/>
</dbReference>
<dbReference type="HOGENOM" id="CLU_094143_0_0_2"/>